<protein>
    <submittedName>
        <fullName evidence="1">Uncharacterized protein</fullName>
    </submittedName>
</protein>
<evidence type="ECO:0000313" key="1">
    <source>
        <dbReference type="EMBL" id="MDI1491297.1"/>
    </source>
</evidence>
<keyword evidence="2" id="KW-1185">Reference proteome</keyword>
<dbReference type="Proteomes" id="UP001161017">
    <property type="component" value="Unassembled WGS sequence"/>
</dbReference>
<reference evidence="1" key="1">
    <citation type="journal article" date="2023" name="Genome Biol. Evol.">
        <title>First Whole Genome Sequence and Flow Cytometry Genome Size Data for the Lichen-Forming Fungus Ramalina farinacea (Ascomycota).</title>
        <authorList>
            <person name="Llewellyn T."/>
            <person name="Mian S."/>
            <person name="Hill R."/>
            <person name="Leitch I.J."/>
            <person name="Gaya E."/>
        </authorList>
    </citation>
    <scope>NUCLEOTIDE SEQUENCE</scope>
    <source>
        <strain evidence="1">LIQ254RAFAR</strain>
    </source>
</reference>
<sequence>MSNRSFDVELAVVIHNLDSSNLHELFWAEMKQFCQHSVYLQASPEEFDAAVNTLRDEGHLFLRDQEDDSLFTLVPQAGTLIHDLTQSQRDRLSYRPAAVDFLNMSYPLITASTRKNVDVLARCKAFHSHVIKLLNARFETRDDHRVMAILDDVKLTHHWMMSDNPGDEEARAMVQETSQFVVGSVRAWSFEDLLKTQYTRAWTASINDGEVTPKEHNQRFETMLKTVLSVDTIEADNLIKRRNEIMLRWLNQRRFEDVRATLAPVLTYTLPPPPLARDDTSMPIWRSRQLFRHLAMAYLGLENPVEANRMHQQSLNKVPFADLPQGIRAEEQFFQASVELNLNNPNEAIRLYTSSLAIWQTIDPACVQAASATFQIAYAKSLLNTPGVDNDFKQCLIFCDRIVGMGNREALRVKARCAWTLRRRYAAGNAAQVAESRHFEHVVRMCLRDLGLRDNGQLADEDLDMIVDWTTSYI</sequence>
<comment type="caution">
    <text evidence="1">The sequence shown here is derived from an EMBL/GenBank/DDBJ whole genome shotgun (WGS) entry which is preliminary data.</text>
</comment>
<evidence type="ECO:0000313" key="2">
    <source>
        <dbReference type="Proteomes" id="UP001161017"/>
    </source>
</evidence>
<name>A0AA43U0F2_9LECA</name>
<organism evidence="1 2">
    <name type="scientific">Ramalina farinacea</name>
    <dbReference type="NCBI Taxonomy" id="258253"/>
    <lineage>
        <taxon>Eukaryota</taxon>
        <taxon>Fungi</taxon>
        <taxon>Dikarya</taxon>
        <taxon>Ascomycota</taxon>
        <taxon>Pezizomycotina</taxon>
        <taxon>Lecanoromycetes</taxon>
        <taxon>OSLEUM clade</taxon>
        <taxon>Lecanoromycetidae</taxon>
        <taxon>Lecanorales</taxon>
        <taxon>Lecanorineae</taxon>
        <taxon>Ramalinaceae</taxon>
        <taxon>Ramalina</taxon>
    </lineage>
</organism>
<gene>
    <name evidence="1" type="ORF">OHK93_002506</name>
</gene>
<proteinExistence type="predicted"/>
<dbReference type="EMBL" id="JAPUFD010000014">
    <property type="protein sequence ID" value="MDI1491297.1"/>
    <property type="molecule type" value="Genomic_DNA"/>
</dbReference>
<accession>A0AA43U0F2</accession>
<dbReference type="AlphaFoldDB" id="A0AA43U0F2"/>